<protein>
    <recommendedName>
        <fullName evidence="1">Pyrin domain-containing protein</fullName>
    </recommendedName>
</protein>
<sequence>MNNTVKEDIYNALNELLAMQFKELKWRLNSINYNERPNIPGASLEKADQQEVTDLLIQHYGEDALKVCIRVLQKCNRNDLAKDLEETGQK</sequence>
<dbReference type="OrthoDB" id="10058437at2759"/>
<dbReference type="Pfam" id="PF02758">
    <property type="entry name" value="PYRIN"/>
    <property type="match status" value="1"/>
</dbReference>
<proteinExistence type="predicted"/>
<dbReference type="SMART" id="SM01289">
    <property type="entry name" value="PYRIN"/>
    <property type="match status" value="1"/>
</dbReference>
<dbReference type="Proteomes" id="UP000018936">
    <property type="component" value="Unassembled WGS sequence"/>
</dbReference>
<organism evidence="2 3">
    <name type="scientific">Ophiophagus hannah</name>
    <name type="common">King cobra</name>
    <name type="synonym">Naja hannah</name>
    <dbReference type="NCBI Taxonomy" id="8665"/>
    <lineage>
        <taxon>Eukaryota</taxon>
        <taxon>Metazoa</taxon>
        <taxon>Chordata</taxon>
        <taxon>Craniata</taxon>
        <taxon>Vertebrata</taxon>
        <taxon>Euteleostomi</taxon>
        <taxon>Lepidosauria</taxon>
        <taxon>Squamata</taxon>
        <taxon>Bifurcata</taxon>
        <taxon>Unidentata</taxon>
        <taxon>Episquamata</taxon>
        <taxon>Toxicofera</taxon>
        <taxon>Serpentes</taxon>
        <taxon>Colubroidea</taxon>
        <taxon>Elapidae</taxon>
        <taxon>Elapinae</taxon>
        <taxon>Ophiophagus</taxon>
    </lineage>
</organism>
<evidence type="ECO:0000313" key="3">
    <source>
        <dbReference type="Proteomes" id="UP000018936"/>
    </source>
</evidence>
<keyword evidence="3" id="KW-1185">Reference proteome</keyword>
<accession>V8N1N7</accession>
<feature type="non-terminal residue" evidence="2">
    <location>
        <position position="90"/>
    </location>
</feature>
<dbReference type="PROSITE" id="PS50824">
    <property type="entry name" value="DAPIN"/>
    <property type="match status" value="1"/>
</dbReference>
<feature type="domain" description="Pyrin" evidence="1">
    <location>
        <begin position="1"/>
        <end position="90"/>
    </location>
</feature>
<dbReference type="InterPro" id="IPR004020">
    <property type="entry name" value="DAPIN"/>
</dbReference>
<comment type="caution">
    <text evidence="2">The sequence shown here is derived from an EMBL/GenBank/DDBJ whole genome shotgun (WGS) entry which is preliminary data.</text>
</comment>
<dbReference type="AlphaFoldDB" id="V8N1N7"/>
<feature type="non-terminal residue" evidence="2">
    <location>
        <position position="1"/>
    </location>
</feature>
<dbReference type="InterPro" id="IPR011029">
    <property type="entry name" value="DEATH-like_dom_sf"/>
</dbReference>
<evidence type="ECO:0000259" key="1">
    <source>
        <dbReference type="PROSITE" id="PS50824"/>
    </source>
</evidence>
<name>V8N1N7_OPHHA</name>
<evidence type="ECO:0000313" key="2">
    <source>
        <dbReference type="EMBL" id="ETE56080.1"/>
    </source>
</evidence>
<dbReference type="SUPFAM" id="SSF47986">
    <property type="entry name" value="DEATH domain"/>
    <property type="match status" value="1"/>
</dbReference>
<gene>
    <name evidence="2" type="ORF">L345_18210</name>
</gene>
<dbReference type="Gene3D" id="1.10.533.10">
    <property type="entry name" value="Death Domain, Fas"/>
    <property type="match status" value="1"/>
</dbReference>
<reference evidence="2 3" key="1">
    <citation type="journal article" date="2013" name="Proc. Natl. Acad. Sci. U.S.A.">
        <title>The king cobra genome reveals dynamic gene evolution and adaptation in the snake venom system.</title>
        <authorList>
            <person name="Vonk F.J."/>
            <person name="Casewell N.R."/>
            <person name="Henkel C.V."/>
            <person name="Heimberg A.M."/>
            <person name="Jansen H.J."/>
            <person name="McCleary R.J."/>
            <person name="Kerkkamp H.M."/>
            <person name="Vos R.A."/>
            <person name="Guerreiro I."/>
            <person name="Calvete J.J."/>
            <person name="Wuster W."/>
            <person name="Woods A.E."/>
            <person name="Logan J.M."/>
            <person name="Harrison R.A."/>
            <person name="Castoe T.A."/>
            <person name="de Koning A.P."/>
            <person name="Pollock D.D."/>
            <person name="Yandell M."/>
            <person name="Calderon D."/>
            <person name="Renjifo C."/>
            <person name="Currier R.B."/>
            <person name="Salgado D."/>
            <person name="Pla D."/>
            <person name="Sanz L."/>
            <person name="Hyder A.S."/>
            <person name="Ribeiro J.M."/>
            <person name="Arntzen J.W."/>
            <person name="van den Thillart G.E."/>
            <person name="Boetzer M."/>
            <person name="Pirovano W."/>
            <person name="Dirks R.P."/>
            <person name="Spaink H.P."/>
            <person name="Duboule D."/>
            <person name="McGlinn E."/>
            <person name="Kini R.M."/>
            <person name="Richardson M.K."/>
        </authorList>
    </citation>
    <scope>NUCLEOTIDE SEQUENCE</scope>
    <source>
        <tissue evidence="2">Blood</tissue>
    </source>
</reference>
<dbReference type="EMBL" id="AZIM01043981">
    <property type="protein sequence ID" value="ETE56080.1"/>
    <property type="molecule type" value="Genomic_DNA"/>
</dbReference>